<evidence type="ECO:0000313" key="2">
    <source>
        <dbReference type="EMBL" id="KAF7278424.1"/>
    </source>
</evidence>
<name>A0A834ICX7_RHYFE</name>
<dbReference type="Proteomes" id="UP000625711">
    <property type="component" value="Unassembled WGS sequence"/>
</dbReference>
<sequence>MLTRTVDGLEYSYTMYVKKHSRCLSSADSCSATFVKTATVITVTILFISRYVEKVSRMEPFGASVEQKKDAVAESPSSQPRAERKLAAKPNAIKKVALDDLDDIQTNEISESSSIGESGGFSWSNLLGTLPSITGMVMQMIFNPGGATATSPSKSEGLDEGAVVPTSPWTQILAVGLKILSAFLGGGAQAQGDGIDKVDNGGSPLQGVLAAVLSTMIGSRDPQQVNMLAKQAGEFINIVVNLLDALKTSFSHRSFSAHVTGRKDSVSEAAIAGIAMMKGYVRSLGTGENSCMAKYMCEANQECSTDIGPTSLFCHVGSYTASFILDRSSSAKAFDLLYEAGRRGRSGDNCQQAYLECNEV</sequence>
<keyword evidence="3" id="KW-1185">Reference proteome</keyword>
<dbReference type="PANTHER" id="PTHR41158">
    <property type="entry name" value="AGAP010294-PA"/>
    <property type="match status" value="1"/>
</dbReference>
<comment type="caution">
    <text evidence="2">The sequence shown here is derived from an EMBL/GenBank/DDBJ whole genome shotgun (WGS) entry which is preliminary data.</text>
</comment>
<accession>A0A834ICX7</accession>
<protein>
    <submittedName>
        <fullName evidence="2">Uncharacterized protein</fullName>
    </submittedName>
</protein>
<feature type="region of interest" description="Disordered" evidence="1">
    <location>
        <begin position="63"/>
        <end position="86"/>
    </location>
</feature>
<dbReference type="InterPro" id="IPR006631">
    <property type="entry name" value="DM4_12"/>
</dbReference>
<proteinExistence type="predicted"/>
<evidence type="ECO:0000313" key="3">
    <source>
        <dbReference type="Proteomes" id="UP000625711"/>
    </source>
</evidence>
<dbReference type="EMBL" id="JAACXV010000401">
    <property type="protein sequence ID" value="KAF7278424.1"/>
    <property type="molecule type" value="Genomic_DNA"/>
</dbReference>
<dbReference type="Pfam" id="PF07841">
    <property type="entry name" value="DM4_12"/>
    <property type="match status" value="1"/>
</dbReference>
<dbReference type="OrthoDB" id="7587145at2759"/>
<reference evidence="2" key="1">
    <citation type="submission" date="2020-08" db="EMBL/GenBank/DDBJ databases">
        <title>Genome sequencing and assembly of the red palm weevil Rhynchophorus ferrugineus.</title>
        <authorList>
            <person name="Dias G.B."/>
            <person name="Bergman C.M."/>
            <person name="Manee M."/>
        </authorList>
    </citation>
    <scope>NUCLEOTIDE SEQUENCE</scope>
    <source>
        <strain evidence="2">AA-2017</strain>
        <tissue evidence="2">Whole larva</tissue>
    </source>
</reference>
<dbReference type="AlphaFoldDB" id="A0A834ICX7"/>
<evidence type="ECO:0000256" key="1">
    <source>
        <dbReference type="SAM" id="MobiDB-lite"/>
    </source>
</evidence>
<dbReference type="PANTHER" id="PTHR41158:SF2">
    <property type="entry name" value="AGAP010294-PA"/>
    <property type="match status" value="1"/>
</dbReference>
<organism evidence="2 3">
    <name type="scientific">Rhynchophorus ferrugineus</name>
    <name type="common">Red palm weevil</name>
    <name type="synonym">Curculio ferrugineus</name>
    <dbReference type="NCBI Taxonomy" id="354439"/>
    <lineage>
        <taxon>Eukaryota</taxon>
        <taxon>Metazoa</taxon>
        <taxon>Ecdysozoa</taxon>
        <taxon>Arthropoda</taxon>
        <taxon>Hexapoda</taxon>
        <taxon>Insecta</taxon>
        <taxon>Pterygota</taxon>
        <taxon>Neoptera</taxon>
        <taxon>Endopterygota</taxon>
        <taxon>Coleoptera</taxon>
        <taxon>Polyphaga</taxon>
        <taxon>Cucujiformia</taxon>
        <taxon>Curculionidae</taxon>
        <taxon>Dryophthorinae</taxon>
        <taxon>Rhynchophorus</taxon>
    </lineage>
</organism>
<gene>
    <name evidence="2" type="ORF">GWI33_008458</name>
</gene>